<proteinExistence type="predicted"/>
<reference evidence="2" key="1">
    <citation type="journal article" date="2019" name="Int. J. Syst. Evol. Microbiol.">
        <title>The Global Catalogue of Microorganisms (GCM) 10K type strain sequencing project: providing services to taxonomists for standard genome sequencing and annotation.</title>
        <authorList>
            <consortium name="The Broad Institute Genomics Platform"/>
            <consortium name="The Broad Institute Genome Sequencing Center for Infectious Disease"/>
            <person name="Wu L."/>
            <person name="Ma J."/>
        </authorList>
    </citation>
    <scope>NUCLEOTIDE SEQUENCE [LARGE SCALE GENOMIC DNA]</scope>
    <source>
        <strain evidence="2">JCM 14924</strain>
    </source>
</reference>
<protein>
    <submittedName>
        <fullName evidence="1">Uncharacterized protein</fullName>
    </submittedName>
</protein>
<evidence type="ECO:0000313" key="1">
    <source>
        <dbReference type="EMBL" id="GAA2199792.1"/>
    </source>
</evidence>
<comment type="caution">
    <text evidence="1">The sequence shown here is derived from an EMBL/GenBank/DDBJ whole genome shotgun (WGS) entry which is preliminary data.</text>
</comment>
<organism evidence="1 2">
    <name type="scientific">Streptomyces bangladeshensis</name>
    <dbReference type="NCBI Taxonomy" id="295352"/>
    <lineage>
        <taxon>Bacteria</taxon>
        <taxon>Bacillati</taxon>
        <taxon>Actinomycetota</taxon>
        <taxon>Actinomycetes</taxon>
        <taxon>Kitasatosporales</taxon>
        <taxon>Streptomycetaceae</taxon>
        <taxon>Streptomyces</taxon>
    </lineage>
</organism>
<dbReference type="EMBL" id="BAAAOQ010000016">
    <property type="protein sequence ID" value="GAA2199792.1"/>
    <property type="molecule type" value="Genomic_DNA"/>
</dbReference>
<evidence type="ECO:0000313" key="2">
    <source>
        <dbReference type="Proteomes" id="UP001501391"/>
    </source>
</evidence>
<sequence>MATSFQTSTTGITPVFPLWEAPLPQTAWVDRNGETWVPAGHTAAGELIVACPEPLNEDDRGEGPSFPWTLGMVERAFGPLTARADVEERRLVEVDTKFLELYGPDQSRWKHWQVDTYLDAMTRVHAEFTPAVAA</sequence>
<keyword evidence="2" id="KW-1185">Reference proteome</keyword>
<name>A0ABP5NJW7_9ACTN</name>
<accession>A0ABP5NJW7</accession>
<dbReference type="Proteomes" id="UP001501391">
    <property type="component" value="Unassembled WGS sequence"/>
</dbReference>
<gene>
    <name evidence="1" type="ORF">GCM10009787_48170</name>
</gene>
<dbReference type="RefSeq" id="WP_346163518.1">
    <property type="nucleotide sequence ID" value="NZ_BAAAOQ010000016.1"/>
</dbReference>